<protein>
    <submittedName>
        <fullName evidence="1">Uncharacterized protein</fullName>
    </submittedName>
</protein>
<dbReference type="AlphaFoldDB" id="A0A0C9Z5W7"/>
<dbReference type="Proteomes" id="UP000054018">
    <property type="component" value="Unassembled WGS sequence"/>
</dbReference>
<reference evidence="1 2" key="1">
    <citation type="submission" date="2014-04" db="EMBL/GenBank/DDBJ databases">
        <authorList>
            <consortium name="DOE Joint Genome Institute"/>
            <person name="Kuo A."/>
            <person name="Kohler A."/>
            <person name="Costa M.D."/>
            <person name="Nagy L.G."/>
            <person name="Floudas D."/>
            <person name="Copeland A."/>
            <person name="Barry K.W."/>
            <person name="Cichocki N."/>
            <person name="Veneault-Fourrey C."/>
            <person name="LaButti K."/>
            <person name="Lindquist E.A."/>
            <person name="Lipzen A."/>
            <person name="Lundell T."/>
            <person name="Morin E."/>
            <person name="Murat C."/>
            <person name="Sun H."/>
            <person name="Tunlid A."/>
            <person name="Henrissat B."/>
            <person name="Grigoriev I.V."/>
            <person name="Hibbett D.S."/>
            <person name="Martin F."/>
            <person name="Nordberg H.P."/>
            <person name="Cantor M.N."/>
            <person name="Hua S.X."/>
        </authorList>
    </citation>
    <scope>NUCLEOTIDE SEQUENCE [LARGE SCALE GENOMIC DNA]</scope>
    <source>
        <strain evidence="1 2">441</strain>
    </source>
</reference>
<accession>A0A0C9Z5W7</accession>
<name>A0A0C9Z5W7_9AGAM</name>
<evidence type="ECO:0000313" key="2">
    <source>
        <dbReference type="Proteomes" id="UP000054018"/>
    </source>
</evidence>
<dbReference type="EMBL" id="KN833818">
    <property type="protein sequence ID" value="KIK17842.1"/>
    <property type="molecule type" value="Genomic_DNA"/>
</dbReference>
<dbReference type="HOGENOM" id="CLU_2813340_0_0_1"/>
<proteinExistence type="predicted"/>
<keyword evidence="2" id="KW-1185">Reference proteome</keyword>
<reference evidence="2" key="2">
    <citation type="submission" date="2015-01" db="EMBL/GenBank/DDBJ databases">
        <title>Evolutionary Origins and Diversification of the Mycorrhizal Mutualists.</title>
        <authorList>
            <consortium name="DOE Joint Genome Institute"/>
            <consortium name="Mycorrhizal Genomics Consortium"/>
            <person name="Kohler A."/>
            <person name="Kuo A."/>
            <person name="Nagy L.G."/>
            <person name="Floudas D."/>
            <person name="Copeland A."/>
            <person name="Barry K.W."/>
            <person name="Cichocki N."/>
            <person name="Veneault-Fourrey C."/>
            <person name="LaButti K."/>
            <person name="Lindquist E.A."/>
            <person name="Lipzen A."/>
            <person name="Lundell T."/>
            <person name="Morin E."/>
            <person name="Murat C."/>
            <person name="Riley R."/>
            <person name="Ohm R."/>
            <person name="Sun H."/>
            <person name="Tunlid A."/>
            <person name="Henrissat B."/>
            <person name="Grigoriev I.V."/>
            <person name="Hibbett D.S."/>
            <person name="Martin F."/>
        </authorList>
    </citation>
    <scope>NUCLEOTIDE SEQUENCE [LARGE SCALE GENOMIC DNA]</scope>
    <source>
        <strain evidence="2">441</strain>
    </source>
</reference>
<sequence>MLTSPDRPGALSPLLRGRLSIHLVFRRRLSCTILSGITPLLDVDVGKQVLLRPHVPQFQYVWAQNLL</sequence>
<organism evidence="1 2">
    <name type="scientific">Pisolithus microcarpus 441</name>
    <dbReference type="NCBI Taxonomy" id="765257"/>
    <lineage>
        <taxon>Eukaryota</taxon>
        <taxon>Fungi</taxon>
        <taxon>Dikarya</taxon>
        <taxon>Basidiomycota</taxon>
        <taxon>Agaricomycotina</taxon>
        <taxon>Agaricomycetes</taxon>
        <taxon>Agaricomycetidae</taxon>
        <taxon>Boletales</taxon>
        <taxon>Sclerodermatineae</taxon>
        <taxon>Pisolithaceae</taxon>
        <taxon>Pisolithus</taxon>
    </lineage>
</organism>
<gene>
    <name evidence="1" type="ORF">PISMIDRAFT_684898</name>
</gene>
<evidence type="ECO:0000313" key="1">
    <source>
        <dbReference type="EMBL" id="KIK17842.1"/>
    </source>
</evidence>